<proteinExistence type="predicted"/>
<evidence type="ECO:0000259" key="2">
    <source>
        <dbReference type="PROSITE" id="PS51819"/>
    </source>
</evidence>
<dbReference type="InterPro" id="IPR037523">
    <property type="entry name" value="VOC_core"/>
</dbReference>
<protein>
    <recommendedName>
        <fullName evidence="2">VOC domain-containing protein</fullName>
    </recommendedName>
</protein>
<dbReference type="SUPFAM" id="SSF54593">
    <property type="entry name" value="Glyoxalase/Bleomycin resistance protein/Dihydroxybiphenyl dioxygenase"/>
    <property type="match status" value="1"/>
</dbReference>
<dbReference type="PATRIC" id="fig|1288963.3.peg.1859"/>
<sequence>MKLKITCTTFVLLISMMTAYTQTKINHVAIYAKDIKKSGEFYENIVGLKEIDEPFKDGLHIWYDMGMGTSLHVIAREHPWTNPSIEKDNHLCFSVADLDGFIKKLRDNKIPYEDARGNAGKVNIRPDGIRQIYIQDPSGYWLEINDEY</sequence>
<dbReference type="InterPro" id="IPR029068">
    <property type="entry name" value="Glyas_Bleomycin-R_OHBP_Dase"/>
</dbReference>
<keyword evidence="1" id="KW-0732">Signal</keyword>
<dbReference type="Proteomes" id="UP000013909">
    <property type="component" value="Unassembled WGS sequence"/>
</dbReference>
<evidence type="ECO:0000313" key="4">
    <source>
        <dbReference type="Proteomes" id="UP000013909"/>
    </source>
</evidence>
<dbReference type="Gene3D" id="3.10.180.10">
    <property type="entry name" value="2,3-Dihydroxybiphenyl 1,2-Dioxygenase, domain 1"/>
    <property type="match status" value="1"/>
</dbReference>
<dbReference type="AlphaFoldDB" id="R7ZUJ4"/>
<dbReference type="RefSeq" id="WP_010854006.1">
    <property type="nucleotide sequence ID" value="NZ_AQHR01000050.1"/>
</dbReference>
<dbReference type="InterPro" id="IPR004360">
    <property type="entry name" value="Glyas_Fos-R_dOase_dom"/>
</dbReference>
<dbReference type="PROSITE" id="PS51819">
    <property type="entry name" value="VOC"/>
    <property type="match status" value="1"/>
</dbReference>
<feature type="domain" description="VOC" evidence="2">
    <location>
        <begin position="24"/>
        <end position="147"/>
    </location>
</feature>
<accession>R7ZUJ4</accession>
<comment type="caution">
    <text evidence="3">The sequence shown here is derived from an EMBL/GenBank/DDBJ whole genome shotgun (WGS) entry which is preliminary data.</text>
</comment>
<gene>
    <name evidence="3" type="ORF">ADIS_1868</name>
</gene>
<name>R7ZUJ4_9BACT</name>
<dbReference type="EMBL" id="AQHR01000050">
    <property type="protein sequence ID" value="EON77649.1"/>
    <property type="molecule type" value="Genomic_DNA"/>
</dbReference>
<feature type="chain" id="PRO_5004451088" description="VOC domain-containing protein" evidence="1">
    <location>
        <begin position="22"/>
        <end position="148"/>
    </location>
</feature>
<feature type="signal peptide" evidence="1">
    <location>
        <begin position="1"/>
        <end position="21"/>
    </location>
</feature>
<evidence type="ECO:0000256" key="1">
    <source>
        <dbReference type="SAM" id="SignalP"/>
    </source>
</evidence>
<evidence type="ECO:0000313" key="3">
    <source>
        <dbReference type="EMBL" id="EON77649.1"/>
    </source>
</evidence>
<dbReference type="Pfam" id="PF00903">
    <property type="entry name" value="Glyoxalase"/>
    <property type="match status" value="1"/>
</dbReference>
<dbReference type="PANTHER" id="PTHR47802:SF1">
    <property type="entry name" value="GLYOXALASE FAMILY PROTEIN, EXPRESSED"/>
    <property type="match status" value="1"/>
</dbReference>
<reference evidence="3 4" key="1">
    <citation type="submission" date="2013-02" db="EMBL/GenBank/DDBJ databases">
        <title>A novel strain isolated from Lonar lake, Maharashtra, India.</title>
        <authorList>
            <person name="Singh A."/>
        </authorList>
    </citation>
    <scope>NUCLEOTIDE SEQUENCE [LARGE SCALE GENOMIC DNA]</scope>
    <source>
        <strain evidence="3 4">AK24</strain>
    </source>
</reference>
<dbReference type="STRING" id="1232681.ADIS_1868"/>
<keyword evidence="4" id="KW-1185">Reference proteome</keyword>
<organism evidence="3 4">
    <name type="scientific">Lunatimonas lonarensis</name>
    <dbReference type="NCBI Taxonomy" id="1232681"/>
    <lineage>
        <taxon>Bacteria</taxon>
        <taxon>Pseudomonadati</taxon>
        <taxon>Bacteroidota</taxon>
        <taxon>Cytophagia</taxon>
        <taxon>Cytophagales</taxon>
        <taxon>Cyclobacteriaceae</taxon>
    </lineage>
</organism>
<dbReference type="PANTHER" id="PTHR47802">
    <property type="entry name" value="GLYOXALASE FAMILY PROTEIN, EXPRESSED"/>
    <property type="match status" value="1"/>
</dbReference>